<dbReference type="GeneID" id="19112707"/>
<keyword evidence="10" id="KW-1133">Transmembrane helix</keyword>
<keyword evidence="7 9" id="KW-0503">Monooxygenase</keyword>
<evidence type="ECO:0000256" key="10">
    <source>
        <dbReference type="SAM" id="Phobius"/>
    </source>
</evidence>
<evidence type="ECO:0000256" key="3">
    <source>
        <dbReference type="ARBA" id="ARBA00022617"/>
    </source>
</evidence>
<dbReference type="PANTHER" id="PTHR24305">
    <property type="entry name" value="CYTOCHROME P450"/>
    <property type="match status" value="1"/>
</dbReference>
<dbReference type="PANTHER" id="PTHR24305:SF107">
    <property type="entry name" value="P450, PUTATIVE (EUROFUNG)-RELATED"/>
    <property type="match status" value="1"/>
</dbReference>
<keyword evidence="12" id="KW-1185">Reference proteome</keyword>
<dbReference type="InterPro" id="IPR017972">
    <property type="entry name" value="Cyt_P450_CS"/>
</dbReference>
<dbReference type="SUPFAM" id="SSF48264">
    <property type="entry name" value="Cytochrome P450"/>
    <property type="match status" value="1"/>
</dbReference>
<dbReference type="STRING" id="717646.M2MFR8"/>
<name>M2MFR8_BAUPA</name>
<gene>
    <name evidence="11" type="ORF">BAUCODRAFT_35464</name>
</gene>
<evidence type="ECO:0000256" key="9">
    <source>
        <dbReference type="RuleBase" id="RU000461"/>
    </source>
</evidence>
<evidence type="ECO:0000256" key="5">
    <source>
        <dbReference type="ARBA" id="ARBA00023002"/>
    </source>
</evidence>
<dbReference type="Proteomes" id="UP000011761">
    <property type="component" value="Unassembled WGS sequence"/>
</dbReference>
<keyword evidence="10" id="KW-0472">Membrane</keyword>
<evidence type="ECO:0000256" key="7">
    <source>
        <dbReference type="ARBA" id="ARBA00023033"/>
    </source>
</evidence>
<dbReference type="GO" id="GO:0005506">
    <property type="term" value="F:iron ion binding"/>
    <property type="evidence" value="ECO:0007669"/>
    <property type="project" value="InterPro"/>
</dbReference>
<keyword evidence="10" id="KW-0812">Transmembrane</keyword>
<dbReference type="PROSITE" id="PS00086">
    <property type="entry name" value="CYTOCHROME_P450"/>
    <property type="match status" value="1"/>
</dbReference>
<dbReference type="GO" id="GO:0016705">
    <property type="term" value="F:oxidoreductase activity, acting on paired donors, with incorporation or reduction of molecular oxygen"/>
    <property type="evidence" value="ECO:0007669"/>
    <property type="project" value="InterPro"/>
</dbReference>
<dbReference type="InterPro" id="IPR050121">
    <property type="entry name" value="Cytochrome_P450_monoxygenase"/>
</dbReference>
<feature type="transmembrane region" description="Helical" evidence="10">
    <location>
        <begin position="12"/>
        <end position="29"/>
    </location>
</feature>
<dbReference type="HOGENOM" id="CLU_020492_1_0_1"/>
<dbReference type="GO" id="GO:0004497">
    <property type="term" value="F:monooxygenase activity"/>
    <property type="evidence" value="ECO:0007669"/>
    <property type="project" value="UniProtKB-KW"/>
</dbReference>
<dbReference type="Gene3D" id="1.10.630.10">
    <property type="entry name" value="Cytochrome P450"/>
    <property type="match status" value="1"/>
</dbReference>
<sequence>MAAQDFLTITRLGWAVAIILIGLVVRFFQRLHYHRTLVKGLPGPPHSYLWGSLISMNETLRTQPKRAAPQTFATILKEKYDLPDCFYLDLWPFGPMTMMIMDADVMGQVTVKQSFPKAVEVGTFMRTVSGPGDLVASEGATWKKWRATFNPGFAANHLISLVPLMVDQCLVFCDVLTKRAGNNDLFRMESDTTRLTVDIIGKIVLDADLNSQRAPNPLVDALMQQIRLVGTGAIFNPIEAIDWPYRWARQAYNKWIMDRYIGARLEERWATREARGKSRTVIDLAMDTYVKENKASDSGAANNKRLDSEFKQAAISNMKTFIFAGHDTTSSTICYCYYYLSKDPARLAKIRAEHDTVFGPDPDAVADQLRHDGHLLNKLEYTLAVIREVLRLQPPASTLRTGPPGSFATDPTTGQRLPTEHFMMWCVDVGLHRNPKYWDSPHVFRPERFLKDDSKSDTSANFTSNPAWVGFSKGPRNCIGQELAVLETKVILAMTLRKFEFQAAFDELVKLRGDGSGYPSDFEGIQTQFGEEAYQIQMGAAKPREGMPCRIRLIR</sequence>
<dbReference type="AlphaFoldDB" id="M2MFR8"/>
<evidence type="ECO:0000256" key="6">
    <source>
        <dbReference type="ARBA" id="ARBA00023004"/>
    </source>
</evidence>
<dbReference type="OMA" id="LHHNDLV"/>
<accession>M2MFR8</accession>
<reference evidence="11 12" key="1">
    <citation type="journal article" date="2012" name="PLoS Pathog.">
        <title>Diverse lifestyles and strategies of plant pathogenesis encoded in the genomes of eighteen Dothideomycetes fungi.</title>
        <authorList>
            <person name="Ohm R.A."/>
            <person name="Feau N."/>
            <person name="Henrissat B."/>
            <person name="Schoch C.L."/>
            <person name="Horwitz B.A."/>
            <person name="Barry K.W."/>
            <person name="Condon B.J."/>
            <person name="Copeland A.C."/>
            <person name="Dhillon B."/>
            <person name="Glaser F."/>
            <person name="Hesse C.N."/>
            <person name="Kosti I."/>
            <person name="LaButti K."/>
            <person name="Lindquist E.A."/>
            <person name="Lucas S."/>
            <person name="Salamov A.A."/>
            <person name="Bradshaw R.E."/>
            <person name="Ciuffetti L."/>
            <person name="Hamelin R.C."/>
            <person name="Kema G.H.J."/>
            <person name="Lawrence C."/>
            <person name="Scott J.A."/>
            <person name="Spatafora J.W."/>
            <person name="Turgeon B.G."/>
            <person name="de Wit P.J.G.M."/>
            <person name="Zhong S."/>
            <person name="Goodwin S.B."/>
            <person name="Grigoriev I.V."/>
        </authorList>
    </citation>
    <scope>NUCLEOTIDE SEQUENCE [LARGE SCALE GENOMIC DNA]</scope>
    <source>
        <strain evidence="11 12">UAMH 10762</strain>
    </source>
</reference>
<dbReference type="PRINTS" id="PR00385">
    <property type="entry name" value="P450"/>
</dbReference>
<evidence type="ECO:0000256" key="4">
    <source>
        <dbReference type="ARBA" id="ARBA00022723"/>
    </source>
</evidence>
<dbReference type="KEGG" id="bcom:BAUCODRAFT_35464"/>
<dbReference type="RefSeq" id="XP_007677485.1">
    <property type="nucleotide sequence ID" value="XM_007679295.1"/>
</dbReference>
<comment type="pathway">
    <text evidence="2">Secondary metabolite biosynthesis.</text>
</comment>
<dbReference type="PRINTS" id="PR00463">
    <property type="entry name" value="EP450I"/>
</dbReference>
<comment type="similarity">
    <text evidence="9">Belongs to the cytochrome P450 family.</text>
</comment>
<proteinExistence type="inferred from homology"/>
<keyword evidence="4 8" id="KW-0479">Metal-binding</keyword>
<evidence type="ECO:0000256" key="1">
    <source>
        <dbReference type="ARBA" id="ARBA00001971"/>
    </source>
</evidence>
<evidence type="ECO:0000313" key="12">
    <source>
        <dbReference type="Proteomes" id="UP000011761"/>
    </source>
</evidence>
<keyword evidence="3 8" id="KW-0349">Heme</keyword>
<keyword evidence="5 9" id="KW-0560">Oxidoreductase</keyword>
<comment type="cofactor">
    <cofactor evidence="1 8">
        <name>heme</name>
        <dbReference type="ChEBI" id="CHEBI:30413"/>
    </cofactor>
</comment>
<dbReference type="InterPro" id="IPR001128">
    <property type="entry name" value="Cyt_P450"/>
</dbReference>
<evidence type="ECO:0000313" key="11">
    <source>
        <dbReference type="EMBL" id="EMC95481.1"/>
    </source>
</evidence>
<dbReference type="InterPro" id="IPR002401">
    <property type="entry name" value="Cyt_P450_E_grp-I"/>
</dbReference>
<dbReference type="OrthoDB" id="10029320at2759"/>
<protein>
    <submittedName>
        <fullName evidence="11">Uncharacterized protein</fullName>
    </submittedName>
</protein>
<evidence type="ECO:0000256" key="8">
    <source>
        <dbReference type="PIRSR" id="PIRSR602401-1"/>
    </source>
</evidence>
<evidence type="ECO:0000256" key="2">
    <source>
        <dbReference type="ARBA" id="ARBA00005179"/>
    </source>
</evidence>
<keyword evidence="6 8" id="KW-0408">Iron</keyword>
<dbReference type="EMBL" id="KB445557">
    <property type="protein sequence ID" value="EMC95481.1"/>
    <property type="molecule type" value="Genomic_DNA"/>
</dbReference>
<organism evidence="11 12">
    <name type="scientific">Baudoinia panamericana (strain UAMH 10762)</name>
    <name type="common">Angels' share fungus</name>
    <name type="synonym">Baudoinia compniacensis (strain UAMH 10762)</name>
    <dbReference type="NCBI Taxonomy" id="717646"/>
    <lineage>
        <taxon>Eukaryota</taxon>
        <taxon>Fungi</taxon>
        <taxon>Dikarya</taxon>
        <taxon>Ascomycota</taxon>
        <taxon>Pezizomycotina</taxon>
        <taxon>Dothideomycetes</taxon>
        <taxon>Dothideomycetidae</taxon>
        <taxon>Mycosphaerellales</taxon>
        <taxon>Teratosphaeriaceae</taxon>
        <taxon>Baudoinia</taxon>
    </lineage>
</organism>
<feature type="binding site" description="axial binding residue" evidence="8">
    <location>
        <position position="478"/>
    </location>
    <ligand>
        <name>heme</name>
        <dbReference type="ChEBI" id="CHEBI:30413"/>
    </ligand>
    <ligandPart>
        <name>Fe</name>
        <dbReference type="ChEBI" id="CHEBI:18248"/>
    </ligandPart>
</feature>
<dbReference type="GO" id="GO:0020037">
    <property type="term" value="F:heme binding"/>
    <property type="evidence" value="ECO:0007669"/>
    <property type="project" value="InterPro"/>
</dbReference>
<dbReference type="eggNOG" id="KOG0157">
    <property type="taxonomic scope" value="Eukaryota"/>
</dbReference>
<dbReference type="InterPro" id="IPR036396">
    <property type="entry name" value="Cyt_P450_sf"/>
</dbReference>
<dbReference type="CDD" id="cd11051">
    <property type="entry name" value="CYP59-like"/>
    <property type="match status" value="1"/>
</dbReference>
<dbReference type="Pfam" id="PF00067">
    <property type="entry name" value="p450"/>
    <property type="match status" value="1"/>
</dbReference>